<evidence type="ECO:0000259" key="13">
    <source>
        <dbReference type="Pfam" id="PF08541"/>
    </source>
</evidence>
<keyword evidence="16" id="KW-1185">Reference proteome</keyword>
<dbReference type="PANTHER" id="PTHR43091">
    <property type="entry name" value="3-OXOACYL-[ACYL-CARRIER-PROTEIN] SYNTHASE"/>
    <property type="match status" value="1"/>
</dbReference>
<evidence type="ECO:0000256" key="7">
    <source>
        <dbReference type="ARBA" id="ARBA00023098"/>
    </source>
</evidence>
<dbReference type="HAMAP" id="MF_01815">
    <property type="entry name" value="FabH"/>
    <property type="match status" value="1"/>
</dbReference>
<keyword evidence="9 12" id="KW-0511">Multifunctional enzyme</keyword>
<evidence type="ECO:0000256" key="12">
    <source>
        <dbReference type="HAMAP-Rule" id="MF_01815"/>
    </source>
</evidence>
<keyword evidence="5 12" id="KW-0808">Transferase</keyword>
<dbReference type="InterPro" id="IPR013747">
    <property type="entry name" value="ACP_syn_III_C"/>
</dbReference>
<dbReference type="PATRIC" id="fig|1789004.3.peg.197"/>
<evidence type="ECO:0000256" key="2">
    <source>
        <dbReference type="ARBA" id="ARBA00008642"/>
    </source>
</evidence>
<evidence type="ECO:0000256" key="1">
    <source>
        <dbReference type="ARBA" id="ARBA00005194"/>
    </source>
</evidence>
<evidence type="ECO:0000256" key="3">
    <source>
        <dbReference type="ARBA" id="ARBA00012333"/>
    </source>
</evidence>
<gene>
    <name evidence="12 15" type="primary">fabH</name>
    <name evidence="15" type="ORF">FEMY_01970</name>
</gene>
<name>A0A149W2H2_9PROT</name>
<dbReference type="InterPro" id="IPR013751">
    <property type="entry name" value="ACP_syn_III_N"/>
</dbReference>
<comment type="domain">
    <text evidence="12">The last Arg residue of the ACP-binding site is essential for the weak association between ACP/AcpP and FabH.</text>
</comment>
<dbReference type="RefSeq" id="WP_031597038.1">
    <property type="nucleotide sequence ID" value="NZ_CP053675.1"/>
</dbReference>
<comment type="similarity">
    <text evidence="2 12">Belongs to the thiolase-like superfamily. FabH family.</text>
</comment>
<evidence type="ECO:0000256" key="8">
    <source>
        <dbReference type="ARBA" id="ARBA00023160"/>
    </source>
</evidence>
<dbReference type="InterPro" id="IPR016039">
    <property type="entry name" value="Thiolase-like"/>
</dbReference>
<dbReference type="GO" id="GO:0006633">
    <property type="term" value="P:fatty acid biosynthetic process"/>
    <property type="evidence" value="ECO:0007669"/>
    <property type="project" value="UniProtKB-UniRule"/>
</dbReference>
<dbReference type="GeneID" id="301708623"/>
<dbReference type="EC" id="2.3.1.180" evidence="3 12"/>
<dbReference type="Gene3D" id="3.40.47.10">
    <property type="match status" value="1"/>
</dbReference>
<protein>
    <recommendedName>
        <fullName evidence="3 12">Beta-ketoacyl-[acyl-carrier-protein] synthase III</fullName>
        <shortName evidence="12">Beta-ketoacyl-ACP synthase III</shortName>
        <shortName evidence="12">KAS III</shortName>
        <ecNumber evidence="3 12">2.3.1.180</ecNumber>
    </recommendedName>
    <alternativeName>
        <fullName evidence="12">3-oxoacyl-[acyl-carrier-protein] synthase 3</fullName>
    </alternativeName>
    <alternativeName>
        <fullName evidence="12">3-oxoacyl-[acyl-carrier-protein] synthase III</fullName>
    </alternativeName>
</protein>
<keyword evidence="6 12" id="KW-0276">Fatty acid metabolism</keyword>
<dbReference type="CDD" id="cd00830">
    <property type="entry name" value="KAS_III"/>
    <property type="match status" value="1"/>
</dbReference>
<comment type="subunit">
    <text evidence="12">Homodimer.</text>
</comment>
<dbReference type="STRING" id="1789004.FEMY_01970"/>
<evidence type="ECO:0000256" key="4">
    <source>
        <dbReference type="ARBA" id="ARBA00022516"/>
    </source>
</evidence>
<dbReference type="GO" id="GO:0004315">
    <property type="term" value="F:3-oxoacyl-[acyl-carrier-protein] synthase activity"/>
    <property type="evidence" value="ECO:0007669"/>
    <property type="project" value="InterPro"/>
</dbReference>
<dbReference type="SUPFAM" id="SSF53901">
    <property type="entry name" value="Thiolase-like"/>
    <property type="match status" value="1"/>
</dbReference>
<comment type="caution">
    <text evidence="15">The sequence shown here is derived from an EMBL/GenBank/DDBJ whole genome shotgun (WGS) entry which is preliminary data.</text>
</comment>
<evidence type="ECO:0000313" key="16">
    <source>
        <dbReference type="Proteomes" id="UP000075653"/>
    </source>
</evidence>
<dbReference type="Pfam" id="PF08541">
    <property type="entry name" value="ACP_syn_III_C"/>
    <property type="match status" value="1"/>
</dbReference>
<dbReference type="NCBIfam" id="NF006829">
    <property type="entry name" value="PRK09352.1"/>
    <property type="match status" value="1"/>
</dbReference>
<evidence type="ECO:0000313" key="15">
    <source>
        <dbReference type="EMBL" id="KXW59284.1"/>
    </source>
</evidence>
<comment type="function">
    <text evidence="12">Catalyzes the condensation reaction of fatty acid synthesis by the addition to an acyl acceptor of two carbons from malonyl-ACP. Catalyzes the first condensation reaction which initiates fatty acid synthesis and may therefore play a role in governing the total rate of fatty acid production. Possesses both acetoacetyl-ACP synthase and acetyl transacylase activities. Its substrate specificity determines the biosynthesis of branched-chain and/or straight-chain of fatty acids.</text>
</comment>
<keyword evidence="4 12" id="KW-0444">Lipid biosynthesis</keyword>
<feature type="domain" description="Beta-ketoacyl-[acyl-carrier-protein] synthase III N-terminal" evidence="14">
    <location>
        <begin position="108"/>
        <end position="185"/>
    </location>
</feature>
<evidence type="ECO:0000256" key="6">
    <source>
        <dbReference type="ARBA" id="ARBA00022832"/>
    </source>
</evidence>
<dbReference type="FunFam" id="3.40.47.10:FF:000004">
    <property type="entry name" value="3-oxoacyl-[acyl-carrier-protein] synthase 3"/>
    <property type="match status" value="1"/>
</dbReference>
<feature type="domain" description="Beta-ketoacyl-[acyl-carrier-protein] synthase III C-terminal" evidence="13">
    <location>
        <begin position="231"/>
        <end position="319"/>
    </location>
</feature>
<keyword evidence="12" id="KW-0963">Cytoplasm</keyword>
<keyword evidence="8 12" id="KW-0275">Fatty acid biosynthesis</keyword>
<dbReference type="Pfam" id="PF08545">
    <property type="entry name" value="ACP_syn_III"/>
    <property type="match status" value="1"/>
</dbReference>
<dbReference type="UniPathway" id="UPA00094"/>
<dbReference type="AlphaFoldDB" id="A0A149W2H2"/>
<organism evidence="15 16">
    <name type="scientific">Ferrovum myxofaciens</name>
    <dbReference type="NCBI Taxonomy" id="416213"/>
    <lineage>
        <taxon>Bacteria</taxon>
        <taxon>Pseudomonadati</taxon>
        <taxon>Pseudomonadota</taxon>
        <taxon>Betaproteobacteria</taxon>
        <taxon>Ferrovales</taxon>
        <taxon>Ferrovaceae</taxon>
        <taxon>Ferrovum</taxon>
    </lineage>
</organism>
<reference evidence="15 16" key="1">
    <citation type="submission" date="2016-01" db="EMBL/GenBank/DDBJ databases">
        <title>Genome sequence of the acidophilic iron oxidising Ferrovum strain Z-31.</title>
        <authorList>
            <person name="Poehlein A."/>
            <person name="Ullrich S.R."/>
            <person name="Schloemann M."/>
            <person name="Muehling M."/>
            <person name="Daniel R."/>
        </authorList>
    </citation>
    <scope>NUCLEOTIDE SEQUENCE [LARGE SCALE GENOMIC DNA]</scope>
    <source>
        <strain evidence="15 16">Z-31</strain>
    </source>
</reference>
<dbReference type="EMBL" id="LRRD01000003">
    <property type="protein sequence ID" value="KXW59284.1"/>
    <property type="molecule type" value="Genomic_DNA"/>
</dbReference>
<accession>A0A149W2H2</accession>
<evidence type="ECO:0000256" key="9">
    <source>
        <dbReference type="ARBA" id="ARBA00023268"/>
    </source>
</evidence>
<evidence type="ECO:0000259" key="14">
    <source>
        <dbReference type="Pfam" id="PF08545"/>
    </source>
</evidence>
<feature type="region of interest" description="ACP-binding" evidence="12">
    <location>
        <begin position="248"/>
        <end position="252"/>
    </location>
</feature>
<evidence type="ECO:0000256" key="5">
    <source>
        <dbReference type="ARBA" id="ARBA00022679"/>
    </source>
</evidence>
<dbReference type="PANTHER" id="PTHR43091:SF1">
    <property type="entry name" value="BETA-KETOACYL-[ACYL-CARRIER-PROTEIN] SYNTHASE III, CHLOROPLASTIC"/>
    <property type="match status" value="1"/>
</dbReference>
<dbReference type="InterPro" id="IPR004655">
    <property type="entry name" value="FabH"/>
</dbReference>
<sequence length="320" mass="33645">MIYSKLLGTGSYLPEQIITNDDLAQRIETSDEWIRSRTGICQRHVRAAGQTTSDLALEASRRALEAAGLRPDQLDLIVVATTTPDMAFPSTACLLQAKLGANTGAPAFDVQAVCTGFLYALSVADQFIRSGSARQVLVVGAETFTHLLDWNDRNTCVLFGDGAGAVVLGASSTPGLLGTRLHADGRYAGLLSAPGSMSGGQVLGKPTVQMDGGAVFKFAVKVLDQVSREILTEHGLTPAAVDCFIPHQANIRIIEATAHKLGIPSERVVRTVSEHGNTSAASVPLALDHAWRTGQFKTGQLGLLVAVGGGFTWGAGLLQV</sequence>
<dbReference type="OrthoDB" id="9815506at2"/>
<comment type="catalytic activity">
    <reaction evidence="11">
        <text>malonyl-[ACP] + acetyl-CoA + H(+) = 3-oxobutanoyl-[ACP] + CO2 + CoA</text>
        <dbReference type="Rhea" id="RHEA:12080"/>
        <dbReference type="Rhea" id="RHEA-COMP:9623"/>
        <dbReference type="Rhea" id="RHEA-COMP:9625"/>
        <dbReference type="ChEBI" id="CHEBI:15378"/>
        <dbReference type="ChEBI" id="CHEBI:16526"/>
        <dbReference type="ChEBI" id="CHEBI:57287"/>
        <dbReference type="ChEBI" id="CHEBI:57288"/>
        <dbReference type="ChEBI" id="CHEBI:78449"/>
        <dbReference type="ChEBI" id="CHEBI:78450"/>
        <dbReference type="EC" id="2.3.1.180"/>
    </reaction>
    <physiologicalReaction direction="left-to-right" evidence="11">
        <dbReference type="Rhea" id="RHEA:12081"/>
    </physiologicalReaction>
</comment>
<proteinExistence type="inferred from homology"/>
<comment type="subcellular location">
    <subcellularLocation>
        <location evidence="12">Cytoplasm</location>
    </subcellularLocation>
</comment>
<dbReference type="Proteomes" id="UP000075653">
    <property type="component" value="Unassembled WGS sequence"/>
</dbReference>
<comment type="pathway">
    <text evidence="1 12">Lipid metabolism; fatty acid biosynthesis.</text>
</comment>
<feature type="active site" evidence="12">
    <location>
        <position position="247"/>
    </location>
</feature>
<keyword evidence="10 12" id="KW-0012">Acyltransferase</keyword>
<feature type="active site" evidence="12">
    <location>
        <position position="277"/>
    </location>
</feature>
<dbReference type="GO" id="GO:0005737">
    <property type="term" value="C:cytoplasm"/>
    <property type="evidence" value="ECO:0007669"/>
    <property type="project" value="UniProtKB-SubCell"/>
</dbReference>
<dbReference type="GO" id="GO:0033818">
    <property type="term" value="F:beta-ketoacyl-acyl-carrier-protein synthase III activity"/>
    <property type="evidence" value="ECO:0007669"/>
    <property type="project" value="UniProtKB-UniRule"/>
</dbReference>
<keyword evidence="7 12" id="KW-0443">Lipid metabolism</keyword>
<feature type="active site" evidence="12">
    <location>
        <position position="114"/>
    </location>
</feature>
<evidence type="ECO:0000256" key="10">
    <source>
        <dbReference type="ARBA" id="ARBA00023315"/>
    </source>
</evidence>
<dbReference type="NCBIfam" id="TIGR00747">
    <property type="entry name" value="fabH"/>
    <property type="match status" value="1"/>
</dbReference>
<evidence type="ECO:0000256" key="11">
    <source>
        <dbReference type="ARBA" id="ARBA00051096"/>
    </source>
</evidence>